<evidence type="ECO:0000313" key="1">
    <source>
        <dbReference type="EMBL" id="KAI0026983.1"/>
    </source>
</evidence>
<comment type="caution">
    <text evidence="1">The sequence shown here is derived from an EMBL/GenBank/DDBJ whole genome shotgun (WGS) entry which is preliminary data.</text>
</comment>
<protein>
    <submittedName>
        <fullName evidence="1">Aldehyde dehydrogenase</fullName>
    </submittedName>
</protein>
<organism evidence="1 2">
    <name type="scientific">Vararia minispora EC-137</name>
    <dbReference type="NCBI Taxonomy" id="1314806"/>
    <lineage>
        <taxon>Eukaryota</taxon>
        <taxon>Fungi</taxon>
        <taxon>Dikarya</taxon>
        <taxon>Basidiomycota</taxon>
        <taxon>Agaricomycotina</taxon>
        <taxon>Agaricomycetes</taxon>
        <taxon>Russulales</taxon>
        <taxon>Lachnocladiaceae</taxon>
        <taxon>Vararia</taxon>
    </lineage>
</organism>
<sequence>MPPSDTVQLYIDGKWRPSRTGGTFEVRSTFSGDVVTTSASASLEDCIEAIESAHRAQPAWEALGPIGRQELFFKVAAVMETEEWKESVRQAMIAETSSTPPWLAYHVRGGPMVRSWTALVADLKGETFPSAVPGGNVIVQRRAHGVVYSVIPWNGPISLAIRGTVVPAICGNTVVMRPSEFSPRILATCIEAFHKAGIPPGVINFIPMSQQDTPKLTTDIIAHPLVRTITFTGSDRVGRIIASEAGKYLKPCIFELGGKAPSIVLDDADIEQCARGLLYGGIINSGQVCMSTERVIVQEGVAQALLAAIKTHVASITTGDPKQSAISSLFTEASAKNFIGLLQEAKDAGAEVIVGDLERDGALVRPHILVGVKKGMRLWKQESFGPVLSVAVADSVEHAIELANDTEYSLTSSLWTRDIYRAMDVAARMRAGSVNINGTTINSEPLVGLAGLGGGSGYGRFDVEHFTDKRVLTLHPPSREYPGFLPPL</sequence>
<proteinExistence type="predicted"/>
<accession>A0ACB8Q5C5</accession>
<reference evidence="1" key="1">
    <citation type="submission" date="2021-02" db="EMBL/GenBank/DDBJ databases">
        <authorList>
            <consortium name="DOE Joint Genome Institute"/>
            <person name="Ahrendt S."/>
            <person name="Looney B.P."/>
            <person name="Miyauchi S."/>
            <person name="Morin E."/>
            <person name="Drula E."/>
            <person name="Courty P.E."/>
            <person name="Chicoki N."/>
            <person name="Fauchery L."/>
            <person name="Kohler A."/>
            <person name="Kuo A."/>
            <person name="Labutti K."/>
            <person name="Pangilinan J."/>
            <person name="Lipzen A."/>
            <person name="Riley R."/>
            <person name="Andreopoulos W."/>
            <person name="He G."/>
            <person name="Johnson J."/>
            <person name="Barry K.W."/>
            <person name="Grigoriev I.V."/>
            <person name="Nagy L."/>
            <person name="Hibbett D."/>
            <person name="Henrissat B."/>
            <person name="Matheny P.B."/>
            <person name="Labbe J."/>
            <person name="Martin F."/>
        </authorList>
    </citation>
    <scope>NUCLEOTIDE SEQUENCE</scope>
    <source>
        <strain evidence="1">EC-137</strain>
    </source>
</reference>
<dbReference type="Proteomes" id="UP000814128">
    <property type="component" value="Unassembled WGS sequence"/>
</dbReference>
<keyword evidence="2" id="KW-1185">Reference proteome</keyword>
<gene>
    <name evidence="1" type="ORF">K488DRAFT_63463</name>
</gene>
<name>A0ACB8Q5C5_9AGAM</name>
<evidence type="ECO:0000313" key="2">
    <source>
        <dbReference type="Proteomes" id="UP000814128"/>
    </source>
</evidence>
<reference evidence="1" key="2">
    <citation type="journal article" date="2022" name="New Phytol.">
        <title>Evolutionary transition to the ectomycorrhizal habit in the genomes of a hyperdiverse lineage of mushroom-forming fungi.</title>
        <authorList>
            <person name="Looney B."/>
            <person name="Miyauchi S."/>
            <person name="Morin E."/>
            <person name="Drula E."/>
            <person name="Courty P.E."/>
            <person name="Kohler A."/>
            <person name="Kuo A."/>
            <person name="LaButti K."/>
            <person name="Pangilinan J."/>
            <person name="Lipzen A."/>
            <person name="Riley R."/>
            <person name="Andreopoulos W."/>
            <person name="He G."/>
            <person name="Johnson J."/>
            <person name="Nolan M."/>
            <person name="Tritt A."/>
            <person name="Barry K.W."/>
            <person name="Grigoriev I.V."/>
            <person name="Nagy L.G."/>
            <person name="Hibbett D."/>
            <person name="Henrissat B."/>
            <person name="Matheny P.B."/>
            <person name="Labbe J."/>
            <person name="Martin F.M."/>
        </authorList>
    </citation>
    <scope>NUCLEOTIDE SEQUENCE</scope>
    <source>
        <strain evidence="1">EC-137</strain>
    </source>
</reference>
<dbReference type="EMBL" id="MU274063">
    <property type="protein sequence ID" value="KAI0026983.1"/>
    <property type="molecule type" value="Genomic_DNA"/>
</dbReference>